<dbReference type="InterPro" id="IPR011990">
    <property type="entry name" value="TPR-like_helical_dom_sf"/>
</dbReference>
<evidence type="ECO:0000313" key="5">
    <source>
        <dbReference type="Proteomes" id="UP000199515"/>
    </source>
</evidence>
<accession>A0A1H2W712</accession>
<keyword evidence="5" id="KW-1185">Reference proteome</keyword>
<dbReference type="InterPro" id="IPR050498">
    <property type="entry name" value="Ycf3"/>
</dbReference>
<reference evidence="4 5" key="1">
    <citation type="submission" date="2016-10" db="EMBL/GenBank/DDBJ databases">
        <authorList>
            <person name="de Groot N.N."/>
        </authorList>
    </citation>
    <scope>NUCLEOTIDE SEQUENCE [LARGE SCALE GENOMIC DNA]</scope>
    <source>
        <strain evidence="4 5">CPCC 202699</strain>
    </source>
</reference>
<evidence type="ECO:0000256" key="3">
    <source>
        <dbReference type="PROSITE-ProRule" id="PRU00339"/>
    </source>
</evidence>
<evidence type="ECO:0000256" key="2">
    <source>
        <dbReference type="ARBA" id="ARBA00022803"/>
    </source>
</evidence>
<name>A0A1H2W712_9PSEU</name>
<dbReference type="PANTHER" id="PTHR44858:SF1">
    <property type="entry name" value="UDP-N-ACETYLGLUCOSAMINE--PEPTIDE N-ACETYLGLUCOSAMINYLTRANSFERASE SPINDLY-RELATED"/>
    <property type="match status" value="1"/>
</dbReference>
<dbReference type="PANTHER" id="PTHR44858">
    <property type="entry name" value="TETRATRICOPEPTIDE REPEAT PROTEIN 6"/>
    <property type="match status" value="1"/>
</dbReference>
<gene>
    <name evidence="4" type="ORF">SAMN05421504_1011443</name>
</gene>
<keyword evidence="1" id="KW-0677">Repeat</keyword>
<dbReference type="SUPFAM" id="SSF48452">
    <property type="entry name" value="TPR-like"/>
    <property type="match status" value="1"/>
</dbReference>
<feature type="repeat" description="TPR" evidence="3">
    <location>
        <begin position="516"/>
        <end position="549"/>
    </location>
</feature>
<dbReference type="OrthoDB" id="9814944at2"/>
<dbReference type="Pfam" id="PF13432">
    <property type="entry name" value="TPR_16"/>
    <property type="match status" value="2"/>
</dbReference>
<dbReference type="RefSeq" id="WP_091287692.1">
    <property type="nucleotide sequence ID" value="NZ_FNON01000001.1"/>
</dbReference>
<proteinExistence type="predicted"/>
<dbReference type="SMART" id="SM00028">
    <property type="entry name" value="TPR"/>
    <property type="match status" value="8"/>
</dbReference>
<organism evidence="4 5">
    <name type="scientific">Amycolatopsis xylanica</name>
    <dbReference type="NCBI Taxonomy" id="589385"/>
    <lineage>
        <taxon>Bacteria</taxon>
        <taxon>Bacillati</taxon>
        <taxon>Actinomycetota</taxon>
        <taxon>Actinomycetes</taxon>
        <taxon>Pseudonocardiales</taxon>
        <taxon>Pseudonocardiaceae</taxon>
        <taxon>Amycolatopsis</taxon>
    </lineage>
</organism>
<sequence>MRTHHWVAGARRRDRERTIAGLALPPVLASIDAHRRLRGPYTAAGTLVRQIAGDLLTRLPELGPRHNTELLSAAPELIDTIPTAWVGLEWTVGEGERTRYFSRLHTVNVANGFAEILRDYLAALDDGPRTLIVDNAHLADPSDQELLAVLLRRRDLPLLTLVVGTGTGPLADPPGETPVSLRGSLAAHARRVEAVKSDDAAAVTEDEVAALAKSYVDGDGVSDDPRLREAYLRLPAPQRAALHDDRARVLAERDEFSLRLGAIPYHAEHGTDPRGLGVRAVRLAMEHCRNIGLYHASADLALRGRALVGKETDPELWWRFGEEAAVSMASLGRAAESEAILHEARAATSDPGVHMNVSYTLSMLYARHYSDGERDFDKARAWINQTIAIATLLEEPKKRVFQSVFSRNGLALIEVRQKRPEEALRLLEDGMAELERDLGPDEQALHRSVLRYNRGQVLAMMGRLEEALADYQAVIEVDPEFSEHHFNVGNLLRQLGRHTEALRAYEHALSLDPPFPECYYNLADTRRELGDDEQALADFGYVIELDPAHVDARINRAGMLRDRDDLAGAWEDVTAGLELAPRNPHLLCLKGSLLAEQGDARAAIEALTAALEADPKLAEAWALRGGLAYDAGRTGDAVADLDHAVALADQPAFRYNRGVIHQERGSLAEAIADYQAVLTATDDEDARDRLDSCQRAYSARVGV</sequence>
<dbReference type="Pfam" id="PF13181">
    <property type="entry name" value="TPR_8"/>
    <property type="match status" value="1"/>
</dbReference>
<dbReference type="PROSITE" id="PS50293">
    <property type="entry name" value="TPR_REGION"/>
    <property type="match status" value="1"/>
</dbReference>
<dbReference type="Proteomes" id="UP000199515">
    <property type="component" value="Unassembled WGS sequence"/>
</dbReference>
<evidence type="ECO:0000313" key="4">
    <source>
        <dbReference type="EMBL" id="SDW76328.1"/>
    </source>
</evidence>
<keyword evidence="2 3" id="KW-0802">TPR repeat</keyword>
<dbReference type="AlphaFoldDB" id="A0A1H2W712"/>
<protein>
    <submittedName>
        <fullName evidence="4">Tetratricopeptide (TPR) repeat</fullName>
    </submittedName>
</protein>
<feature type="repeat" description="TPR" evidence="3">
    <location>
        <begin position="482"/>
        <end position="515"/>
    </location>
</feature>
<dbReference type="InterPro" id="IPR019734">
    <property type="entry name" value="TPR_rpt"/>
</dbReference>
<dbReference type="EMBL" id="FNON01000001">
    <property type="protein sequence ID" value="SDW76328.1"/>
    <property type="molecule type" value="Genomic_DNA"/>
</dbReference>
<feature type="repeat" description="TPR" evidence="3">
    <location>
        <begin position="448"/>
        <end position="481"/>
    </location>
</feature>
<evidence type="ECO:0000256" key="1">
    <source>
        <dbReference type="ARBA" id="ARBA00022737"/>
    </source>
</evidence>
<dbReference type="Gene3D" id="1.25.40.10">
    <property type="entry name" value="Tetratricopeptide repeat domain"/>
    <property type="match status" value="3"/>
</dbReference>
<dbReference type="STRING" id="589385.SAMN05421504_1011443"/>
<dbReference type="PROSITE" id="PS50005">
    <property type="entry name" value="TPR"/>
    <property type="match status" value="3"/>
</dbReference>